<proteinExistence type="predicted"/>
<dbReference type="Proteomes" id="UP000297834">
    <property type="component" value="Unassembled WGS sequence"/>
</dbReference>
<comment type="caution">
    <text evidence="1">The sequence shown here is derived from an EMBL/GenBank/DDBJ whole genome shotgun (WGS) entry which is preliminary data.</text>
</comment>
<accession>A0A4Y7X9E5</accession>
<gene>
    <name evidence="1" type="ORF">E2B99_13400</name>
</gene>
<reference evidence="1 2" key="1">
    <citation type="submission" date="2019-03" db="EMBL/GenBank/DDBJ databases">
        <title>Alkanindiges illinoisensis: a potential pathogenic isolated from ascites of a gastric cancer patient with abdominal metastasis.</title>
        <authorList>
            <person name="Hu X."/>
            <person name="Yang B."/>
            <person name="Yan X."/>
            <person name="Lin L."/>
            <person name="Zhao H."/>
            <person name="Zhou F."/>
            <person name="Su B."/>
            <person name="Chen J."/>
            <person name="Rui Y."/>
            <person name="Wang Q."/>
            <person name="Zheng L."/>
        </authorList>
    </citation>
    <scope>NUCLEOTIDE SEQUENCE [LARGE SCALE GENOMIC DNA]</scope>
    <source>
        <strain evidence="1 2">NFYY 23406</strain>
    </source>
</reference>
<dbReference type="AlphaFoldDB" id="A0A4Y7X9E5"/>
<evidence type="ECO:0000313" key="2">
    <source>
        <dbReference type="Proteomes" id="UP000297834"/>
    </source>
</evidence>
<organism evidence="1 2">
    <name type="scientific">Alkanindiges illinoisensis</name>
    <dbReference type="NCBI Taxonomy" id="197183"/>
    <lineage>
        <taxon>Bacteria</taxon>
        <taxon>Pseudomonadati</taxon>
        <taxon>Pseudomonadota</taxon>
        <taxon>Gammaproteobacteria</taxon>
        <taxon>Moraxellales</taxon>
        <taxon>Moraxellaceae</taxon>
        <taxon>Alkanindiges</taxon>
    </lineage>
</organism>
<sequence length="105" mass="12300">MKKIQKVIEKNSFENGERYEFMNYPEYDSETSLKIFNNILLNNVKTISLERKIIYDDGSEYILPVRENIHILSDRKSFLIIFDETPSGGVQKSVSAKLLDFNYIV</sequence>
<evidence type="ECO:0000313" key="1">
    <source>
        <dbReference type="EMBL" id="TEU23612.1"/>
    </source>
</evidence>
<dbReference type="EMBL" id="SNTY01000079">
    <property type="protein sequence ID" value="TEU23612.1"/>
    <property type="molecule type" value="Genomic_DNA"/>
</dbReference>
<dbReference type="RefSeq" id="WP_134245696.1">
    <property type="nucleotide sequence ID" value="NZ_SNTY01000079.1"/>
</dbReference>
<keyword evidence="2" id="KW-1185">Reference proteome</keyword>
<name>A0A4Y7X9E5_9GAMM</name>
<protein>
    <submittedName>
        <fullName evidence="1">Uncharacterized protein</fullName>
    </submittedName>
</protein>